<dbReference type="OrthoDB" id="3176638at2"/>
<evidence type="ECO:0000259" key="5">
    <source>
        <dbReference type="PROSITE" id="PS51063"/>
    </source>
</evidence>
<dbReference type="SMART" id="SM00100">
    <property type="entry name" value="cNMP"/>
    <property type="match status" value="1"/>
</dbReference>
<dbReference type="PRINTS" id="PR00035">
    <property type="entry name" value="HTHGNTR"/>
</dbReference>
<evidence type="ECO:0000313" key="6">
    <source>
        <dbReference type="EMBL" id="SDY49846.1"/>
    </source>
</evidence>
<dbReference type="GO" id="GO:0005829">
    <property type="term" value="C:cytosol"/>
    <property type="evidence" value="ECO:0007669"/>
    <property type="project" value="TreeGrafter"/>
</dbReference>
<evidence type="ECO:0000259" key="4">
    <source>
        <dbReference type="PROSITE" id="PS50042"/>
    </source>
</evidence>
<dbReference type="InterPro" id="IPR014710">
    <property type="entry name" value="RmlC-like_jellyroll"/>
</dbReference>
<dbReference type="Gene3D" id="2.60.120.10">
    <property type="entry name" value="Jelly Rolls"/>
    <property type="match status" value="1"/>
</dbReference>
<dbReference type="InterPro" id="IPR000595">
    <property type="entry name" value="cNMP-bd_dom"/>
</dbReference>
<dbReference type="InterPro" id="IPR050397">
    <property type="entry name" value="Env_Response_Regulators"/>
</dbReference>
<evidence type="ECO:0000313" key="7">
    <source>
        <dbReference type="Proteomes" id="UP000199230"/>
    </source>
</evidence>
<keyword evidence="1" id="KW-0805">Transcription regulation</keyword>
<dbReference type="InterPro" id="IPR012318">
    <property type="entry name" value="HTH_CRP"/>
</dbReference>
<sequence>MEKMLSGLGGCVLFQHLTEDEMMELLSAVEYRVRIYEKNEVIFSPHQRADTLGILLEGAVDVQKIFSCGKTVTVNRRFAPDLIADASIFADIQRYPSNIIASEKSRLLLINRQNLLALFTRNEPIMASFLQSVSNRVLMLNKSIDILSINSVSSKIAWYLIDQYNEQHRSCIQMIFSKKTLAEHLNVSRTTLSRELKNMEKEGIISFNRKCIQILDIEKLENFC</sequence>
<dbReference type="SMART" id="SM00419">
    <property type="entry name" value="HTH_CRP"/>
    <property type="match status" value="1"/>
</dbReference>
<dbReference type="PANTHER" id="PTHR24567:SF58">
    <property type="entry name" value="CYCLIC AMP-BINDING REGULATORY PROTEIN"/>
    <property type="match status" value="1"/>
</dbReference>
<feature type="domain" description="HTH crp-type" evidence="5">
    <location>
        <begin position="150"/>
        <end position="218"/>
    </location>
</feature>
<dbReference type="AlphaFoldDB" id="A0A1H3KCH8"/>
<dbReference type="PANTHER" id="PTHR24567">
    <property type="entry name" value="CRP FAMILY TRANSCRIPTIONAL REGULATORY PROTEIN"/>
    <property type="match status" value="1"/>
</dbReference>
<evidence type="ECO:0000256" key="2">
    <source>
        <dbReference type="ARBA" id="ARBA00023125"/>
    </source>
</evidence>
<reference evidence="6 7" key="1">
    <citation type="submission" date="2016-10" db="EMBL/GenBank/DDBJ databases">
        <authorList>
            <person name="de Groot N.N."/>
        </authorList>
    </citation>
    <scope>NUCLEOTIDE SEQUENCE [LARGE SCALE GENOMIC DNA]</scope>
    <source>
        <strain evidence="6 7">APO</strain>
    </source>
</reference>
<dbReference type="InterPro" id="IPR036390">
    <property type="entry name" value="WH_DNA-bd_sf"/>
</dbReference>
<evidence type="ECO:0000256" key="3">
    <source>
        <dbReference type="ARBA" id="ARBA00023163"/>
    </source>
</evidence>
<dbReference type="PROSITE" id="PS50042">
    <property type="entry name" value="CNMP_BINDING_3"/>
    <property type="match status" value="1"/>
</dbReference>
<dbReference type="GO" id="GO:0003700">
    <property type="term" value="F:DNA-binding transcription factor activity"/>
    <property type="evidence" value="ECO:0007669"/>
    <property type="project" value="InterPro"/>
</dbReference>
<proteinExistence type="predicted"/>
<keyword evidence="6" id="KW-0808">Transferase</keyword>
<dbReference type="RefSeq" id="WP_143033162.1">
    <property type="nucleotide sequence ID" value="NZ_FNPV01000002.1"/>
</dbReference>
<feature type="domain" description="Cyclic nucleotide-binding" evidence="4">
    <location>
        <begin position="13"/>
        <end position="136"/>
    </location>
</feature>
<dbReference type="GO" id="GO:0016301">
    <property type="term" value="F:kinase activity"/>
    <property type="evidence" value="ECO:0007669"/>
    <property type="project" value="UniProtKB-KW"/>
</dbReference>
<accession>A0A1H3KCH8</accession>
<dbReference type="Pfam" id="PF13545">
    <property type="entry name" value="HTH_Crp_2"/>
    <property type="match status" value="1"/>
</dbReference>
<dbReference type="Proteomes" id="UP000199230">
    <property type="component" value="Unassembled WGS sequence"/>
</dbReference>
<dbReference type="STRING" id="159292.SAMN05192546_102309"/>
<dbReference type="Pfam" id="PF00027">
    <property type="entry name" value="cNMP_binding"/>
    <property type="match status" value="1"/>
</dbReference>
<keyword evidence="3" id="KW-0804">Transcription</keyword>
<name>A0A1H3KCH8_9FIRM</name>
<dbReference type="CDD" id="cd00038">
    <property type="entry name" value="CAP_ED"/>
    <property type="match status" value="1"/>
</dbReference>
<dbReference type="EMBL" id="FNPV01000002">
    <property type="protein sequence ID" value="SDY49846.1"/>
    <property type="molecule type" value="Genomic_DNA"/>
</dbReference>
<dbReference type="InterPro" id="IPR018490">
    <property type="entry name" value="cNMP-bd_dom_sf"/>
</dbReference>
<dbReference type="SUPFAM" id="SSF46785">
    <property type="entry name" value="Winged helix' DNA-binding domain"/>
    <property type="match status" value="1"/>
</dbReference>
<keyword evidence="2" id="KW-0238">DNA-binding</keyword>
<protein>
    <submittedName>
        <fullName evidence="6">cAMP-binding domain of CRP or a regulatory subunit of cAMP-dependent protein kinases</fullName>
    </submittedName>
</protein>
<gene>
    <name evidence="6" type="ORF">SAMN05192546_102309</name>
</gene>
<keyword evidence="6" id="KW-0418">Kinase</keyword>
<dbReference type="InterPro" id="IPR000524">
    <property type="entry name" value="Tscrpt_reg_HTH_GntR"/>
</dbReference>
<dbReference type="PROSITE" id="PS51063">
    <property type="entry name" value="HTH_CRP_2"/>
    <property type="match status" value="1"/>
</dbReference>
<keyword evidence="7" id="KW-1185">Reference proteome</keyword>
<dbReference type="GO" id="GO:0003677">
    <property type="term" value="F:DNA binding"/>
    <property type="evidence" value="ECO:0007669"/>
    <property type="project" value="UniProtKB-KW"/>
</dbReference>
<evidence type="ECO:0000256" key="1">
    <source>
        <dbReference type="ARBA" id="ARBA00023015"/>
    </source>
</evidence>
<organism evidence="6 7">
    <name type="scientific">Tindallia californiensis</name>
    <dbReference type="NCBI Taxonomy" id="159292"/>
    <lineage>
        <taxon>Bacteria</taxon>
        <taxon>Bacillati</taxon>
        <taxon>Bacillota</taxon>
        <taxon>Clostridia</taxon>
        <taxon>Peptostreptococcales</taxon>
        <taxon>Tindalliaceae</taxon>
        <taxon>Tindallia</taxon>
    </lineage>
</organism>
<dbReference type="SUPFAM" id="SSF51206">
    <property type="entry name" value="cAMP-binding domain-like"/>
    <property type="match status" value="1"/>
</dbReference>